<dbReference type="Gene3D" id="3.40.50.300">
    <property type="entry name" value="P-loop containing nucleotide triphosphate hydrolases"/>
    <property type="match status" value="1"/>
</dbReference>
<dbReference type="STRING" id="1348635.GCA_000740015_02371"/>
<gene>
    <name evidence="1" type="ORF">DET48_13241</name>
</gene>
<dbReference type="Proteomes" id="UP000248729">
    <property type="component" value="Unassembled WGS sequence"/>
</dbReference>
<dbReference type="PIRSF" id="PIRSF037290">
    <property type="entry name" value="UCP037290"/>
    <property type="match status" value="1"/>
</dbReference>
<sequence length="228" mass="25571">MYELIEHLKNKHWLWQGSETKYEQSSHSTGFNTLDDKLAGGFPPHGVVEIQSLSGIGELRLIYPYLKQHDKRLTVFINPPGIVQAESLKCEGINLEHVLVLTPKNHKEALWAAEQCLKSGACSQVLLWQDKLEVHQVRRLNVASETGNCLQFLFRSPQESVFSLPVSLSLSLQADPQGLQISVPKRKGGWPLSAFKLSMYESWPNLVIPLTSSTPSSQVIAFPQRMQG</sequence>
<dbReference type="InterPro" id="IPR027417">
    <property type="entry name" value="P-loop_NTPase"/>
</dbReference>
<dbReference type="RefSeq" id="WP_102940753.1">
    <property type="nucleotide sequence ID" value="NZ_QLTR01000032.1"/>
</dbReference>
<dbReference type="AlphaFoldDB" id="A0A2J8GT27"/>
<dbReference type="InterPro" id="IPR047610">
    <property type="entry name" value="ImuA_translesion"/>
</dbReference>
<organism evidence="1 2">
    <name type="scientific">Vibrio diazotrophicus</name>
    <dbReference type="NCBI Taxonomy" id="685"/>
    <lineage>
        <taxon>Bacteria</taxon>
        <taxon>Pseudomonadati</taxon>
        <taxon>Pseudomonadota</taxon>
        <taxon>Gammaproteobacteria</taxon>
        <taxon>Vibrionales</taxon>
        <taxon>Vibrionaceae</taxon>
        <taxon>Vibrio</taxon>
    </lineage>
</organism>
<protein>
    <submittedName>
        <fullName evidence="1">Cell division inhibitor SulA</fullName>
    </submittedName>
</protein>
<dbReference type="NCBIfam" id="NF033429">
    <property type="entry name" value="ImuA_translesion"/>
    <property type="match status" value="1"/>
</dbReference>
<evidence type="ECO:0000313" key="1">
    <source>
        <dbReference type="EMBL" id="RAS58163.1"/>
    </source>
</evidence>
<keyword evidence="1" id="KW-0131">Cell cycle</keyword>
<name>A0A2J8GT27_VIBDI</name>
<dbReference type="EMBL" id="QLTR01000032">
    <property type="protein sequence ID" value="RAS58163.1"/>
    <property type="molecule type" value="Genomic_DNA"/>
</dbReference>
<evidence type="ECO:0000313" key="2">
    <source>
        <dbReference type="Proteomes" id="UP000248729"/>
    </source>
</evidence>
<keyword evidence="1" id="KW-0132">Cell division</keyword>
<dbReference type="InterPro" id="IPR017166">
    <property type="entry name" value="UCP037290"/>
</dbReference>
<comment type="caution">
    <text evidence="1">The sequence shown here is derived from an EMBL/GenBank/DDBJ whole genome shotgun (WGS) entry which is preliminary data.</text>
</comment>
<dbReference type="SUPFAM" id="SSF52540">
    <property type="entry name" value="P-loop containing nucleoside triphosphate hydrolases"/>
    <property type="match status" value="1"/>
</dbReference>
<reference evidence="1 2" key="1">
    <citation type="submission" date="2018-06" db="EMBL/GenBank/DDBJ databases">
        <title>Freshwater and sediment microbial communities from various areas in North America, analyzing microbe dynamics in response to fracking.</title>
        <authorList>
            <person name="Lamendella R."/>
        </authorList>
    </citation>
    <scope>NUCLEOTIDE SEQUENCE [LARGE SCALE GENOMIC DNA]</scope>
    <source>
        <strain evidence="1 2">99A</strain>
    </source>
</reference>
<proteinExistence type="predicted"/>
<accession>A0A2J8GT27</accession>
<dbReference type="GO" id="GO:0051301">
    <property type="term" value="P:cell division"/>
    <property type="evidence" value="ECO:0007669"/>
    <property type="project" value="UniProtKB-KW"/>
</dbReference>